<evidence type="ECO:0000313" key="1">
    <source>
        <dbReference type="EMBL" id="RYR00376.1"/>
    </source>
</evidence>
<name>A0A444YEM3_ARAHY</name>
<comment type="caution">
    <text evidence="1">The sequence shown here is derived from an EMBL/GenBank/DDBJ whole genome shotgun (WGS) entry which is preliminary data.</text>
</comment>
<dbReference type="Proteomes" id="UP000289738">
    <property type="component" value="Chromosome B07"/>
</dbReference>
<reference evidence="1 2" key="1">
    <citation type="submission" date="2019-01" db="EMBL/GenBank/DDBJ databases">
        <title>Sequencing of cultivated peanut Arachis hypogaea provides insights into genome evolution and oil improvement.</title>
        <authorList>
            <person name="Chen X."/>
        </authorList>
    </citation>
    <scope>NUCLEOTIDE SEQUENCE [LARGE SCALE GENOMIC DNA]</scope>
    <source>
        <strain evidence="2">cv. Fuhuasheng</strain>
        <tissue evidence="1">Leaves</tissue>
    </source>
</reference>
<accession>A0A444YEM3</accession>
<keyword evidence="2" id="KW-1185">Reference proteome</keyword>
<proteinExistence type="predicted"/>
<dbReference type="EMBL" id="SDMP01000017">
    <property type="protein sequence ID" value="RYR00376.1"/>
    <property type="molecule type" value="Genomic_DNA"/>
</dbReference>
<evidence type="ECO:0000313" key="2">
    <source>
        <dbReference type="Proteomes" id="UP000289738"/>
    </source>
</evidence>
<protein>
    <submittedName>
        <fullName evidence="1">Uncharacterized protein</fullName>
    </submittedName>
</protein>
<gene>
    <name evidence="1" type="ORF">Ahy_B07g088503</name>
</gene>
<dbReference type="AlphaFoldDB" id="A0A444YEM3"/>
<organism evidence="1 2">
    <name type="scientific">Arachis hypogaea</name>
    <name type="common">Peanut</name>
    <dbReference type="NCBI Taxonomy" id="3818"/>
    <lineage>
        <taxon>Eukaryota</taxon>
        <taxon>Viridiplantae</taxon>
        <taxon>Streptophyta</taxon>
        <taxon>Embryophyta</taxon>
        <taxon>Tracheophyta</taxon>
        <taxon>Spermatophyta</taxon>
        <taxon>Magnoliopsida</taxon>
        <taxon>eudicotyledons</taxon>
        <taxon>Gunneridae</taxon>
        <taxon>Pentapetalae</taxon>
        <taxon>rosids</taxon>
        <taxon>fabids</taxon>
        <taxon>Fabales</taxon>
        <taxon>Fabaceae</taxon>
        <taxon>Papilionoideae</taxon>
        <taxon>50 kb inversion clade</taxon>
        <taxon>dalbergioids sensu lato</taxon>
        <taxon>Dalbergieae</taxon>
        <taxon>Pterocarpus clade</taxon>
        <taxon>Arachis</taxon>
    </lineage>
</organism>
<sequence length="101" mass="11666">MYKGVDNGFVPNEITWYILLNYFARVLRGVGPSSRVDMGYANYTGSPFESIDFSHVKLESQQFFSVQHQFSISNCTDLMYKARGTWMLKRGEDVLVLVQLR</sequence>